<keyword evidence="1" id="KW-0472">Membrane</keyword>
<feature type="transmembrane region" description="Helical" evidence="1">
    <location>
        <begin position="81"/>
        <end position="102"/>
    </location>
</feature>
<dbReference type="AlphaFoldDB" id="A0A1I0ZJ84"/>
<protein>
    <submittedName>
        <fullName evidence="2">Uncharacterized protein</fullName>
    </submittedName>
</protein>
<keyword evidence="1" id="KW-1133">Transmembrane helix</keyword>
<evidence type="ECO:0000313" key="2">
    <source>
        <dbReference type="EMBL" id="SFB25715.1"/>
    </source>
</evidence>
<organism evidence="2 3">
    <name type="scientific">Clostridium frigidicarnis</name>
    <dbReference type="NCBI Taxonomy" id="84698"/>
    <lineage>
        <taxon>Bacteria</taxon>
        <taxon>Bacillati</taxon>
        <taxon>Bacillota</taxon>
        <taxon>Clostridia</taxon>
        <taxon>Eubacteriales</taxon>
        <taxon>Clostridiaceae</taxon>
        <taxon>Clostridium</taxon>
    </lineage>
</organism>
<evidence type="ECO:0000256" key="1">
    <source>
        <dbReference type="SAM" id="Phobius"/>
    </source>
</evidence>
<feature type="transmembrane region" description="Helical" evidence="1">
    <location>
        <begin position="122"/>
        <end position="140"/>
    </location>
</feature>
<dbReference type="STRING" id="84698.SAMN04488528_102212"/>
<keyword evidence="3" id="KW-1185">Reference proteome</keyword>
<evidence type="ECO:0000313" key="3">
    <source>
        <dbReference type="Proteomes" id="UP000198619"/>
    </source>
</evidence>
<sequence length="146" mass="17169">MWFKAKPYFKVLIKNEVWNFMNYSWLIGLTVFVMVLVAYEFILGYKCYFNNKKEILKYDLFWSKKSKGAISKTELQTIGKYHLAIGIFLGALIENSVVLIFLKSCCSDFYLSSKLGTFIMDVYYLDFILFIYVVSFICKIKKIIGK</sequence>
<gene>
    <name evidence="2" type="ORF">SAMN04488528_102212</name>
</gene>
<keyword evidence="1" id="KW-0812">Transmembrane</keyword>
<accession>A0A1I0ZJ84</accession>
<dbReference type="Proteomes" id="UP000198619">
    <property type="component" value="Unassembled WGS sequence"/>
</dbReference>
<feature type="transmembrane region" description="Helical" evidence="1">
    <location>
        <begin position="20"/>
        <end position="43"/>
    </location>
</feature>
<dbReference type="EMBL" id="FOKI01000022">
    <property type="protein sequence ID" value="SFB25715.1"/>
    <property type="molecule type" value="Genomic_DNA"/>
</dbReference>
<reference evidence="2 3" key="1">
    <citation type="submission" date="2016-10" db="EMBL/GenBank/DDBJ databases">
        <authorList>
            <person name="de Groot N.N."/>
        </authorList>
    </citation>
    <scope>NUCLEOTIDE SEQUENCE [LARGE SCALE GENOMIC DNA]</scope>
    <source>
        <strain evidence="2 3">DSM 12271</strain>
    </source>
</reference>
<name>A0A1I0ZJ84_9CLOT</name>
<proteinExistence type="predicted"/>